<dbReference type="GO" id="GO:0016747">
    <property type="term" value="F:acyltransferase activity, transferring groups other than amino-acyl groups"/>
    <property type="evidence" value="ECO:0007669"/>
    <property type="project" value="InterPro"/>
</dbReference>
<dbReference type="PANTHER" id="PTHR43877">
    <property type="entry name" value="AMINOALKYLPHOSPHONATE N-ACETYLTRANSFERASE-RELATED-RELATED"/>
    <property type="match status" value="1"/>
</dbReference>
<gene>
    <name evidence="4" type="ORF">SAMN02745138_03367</name>
</gene>
<keyword evidence="2" id="KW-0012">Acyltransferase</keyword>
<dbReference type="RefSeq" id="WP_072853695.1">
    <property type="nucleotide sequence ID" value="NZ_FRAH01000104.1"/>
</dbReference>
<accession>A0A1M7AAH2</accession>
<evidence type="ECO:0000313" key="5">
    <source>
        <dbReference type="Proteomes" id="UP000183975"/>
    </source>
</evidence>
<evidence type="ECO:0000256" key="1">
    <source>
        <dbReference type="ARBA" id="ARBA00022679"/>
    </source>
</evidence>
<dbReference type="Proteomes" id="UP000183975">
    <property type="component" value="Unassembled WGS sequence"/>
</dbReference>
<dbReference type="InterPro" id="IPR000182">
    <property type="entry name" value="GNAT_dom"/>
</dbReference>
<dbReference type="OrthoDB" id="119498at2"/>
<protein>
    <submittedName>
        <fullName evidence="4">Acetyltransferase (GNAT) domain-containing protein</fullName>
    </submittedName>
</protein>
<evidence type="ECO:0000313" key="4">
    <source>
        <dbReference type="EMBL" id="SHL39731.1"/>
    </source>
</evidence>
<dbReference type="SUPFAM" id="SSF55729">
    <property type="entry name" value="Acyl-CoA N-acyltransferases (Nat)"/>
    <property type="match status" value="1"/>
</dbReference>
<dbReference type="Gene3D" id="3.40.630.30">
    <property type="match status" value="1"/>
</dbReference>
<reference evidence="4 5" key="1">
    <citation type="submission" date="2016-11" db="EMBL/GenBank/DDBJ databases">
        <authorList>
            <person name="Jaros S."/>
            <person name="Januszkiewicz K."/>
            <person name="Wedrychowicz H."/>
        </authorList>
    </citation>
    <scope>NUCLEOTIDE SEQUENCE [LARGE SCALE GENOMIC DNA]</scope>
    <source>
        <strain evidence="4 5">DSM 14214</strain>
    </source>
</reference>
<evidence type="ECO:0000256" key="2">
    <source>
        <dbReference type="ARBA" id="ARBA00023315"/>
    </source>
</evidence>
<dbReference type="PANTHER" id="PTHR43877:SF1">
    <property type="entry name" value="ACETYLTRANSFERASE"/>
    <property type="match status" value="1"/>
</dbReference>
<evidence type="ECO:0000259" key="3">
    <source>
        <dbReference type="PROSITE" id="PS51186"/>
    </source>
</evidence>
<keyword evidence="1 4" id="KW-0808">Transferase</keyword>
<dbReference type="InterPro" id="IPR016181">
    <property type="entry name" value="Acyl_CoA_acyltransferase"/>
</dbReference>
<sequence>MNYRVLHLADLERFLELRMEFLLSYQNVPKDFRNITENYLRKHMETEDLLLLAAEEEGSLVAACMVCFYETCPMVDNPSGKYGELRNVYTKPAYRRKGISEKLVGMALEKAKERGVTKMRLHYTDDGLPLYQKIGFVPEERYMEKDL</sequence>
<organism evidence="4 5">
    <name type="scientific">Anaerotignum lactatifermentans DSM 14214</name>
    <dbReference type="NCBI Taxonomy" id="1121323"/>
    <lineage>
        <taxon>Bacteria</taxon>
        <taxon>Bacillati</taxon>
        <taxon>Bacillota</taxon>
        <taxon>Clostridia</taxon>
        <taxon>Lachnospirales</taxon>
        <taxon>Anaerotignaceae</taxon>
        <taxon>Anaerotignum</taxon>
    </lineage>
</organism>
<dbReference type="EMBL" id="FRAH01000104">
    <property type="protein sequence ID" value="SHL39731.1"/>
    <property type="molecule type" value="Genomic_DNA"/>
</dbReference>
<dbReference type="Pfam" id="PF00583">
    <property type="entry name" value="Acetyltransf_1"/>
    <property type="match status" value="1"/>
</dbReference>
<name>A0A1M7AAH2_9FIRM</name>
<dbReference type="InterPro" id="IPR050832">
    <property type="entry name" value="Bact_Acetyltransf"/>
</dbReference>
<dbReference type="AlphaFoldDB" id="A0A1M7AAH2"/>
<dbReference type="PROSITE" id="PS51186">
    <property type="entry name" value="GNAT"/>
    <property type="match status" value="1"/>
</dbReference>
<feature type="domain" description="N-acetyltransferase" evidence="3">
    <location>
        <begin position="1"/>
        <end position="147"/>
    </location>
</feature>
<keyword evidence="5" id="KW-1185">Reference proteome</keyword>
<proteinExistence type="predicted"/>
<dbReference type="CDD" id="cd04301">
    <property type="entry name" value="NAT_SF"/>
    <property type="match status" value="1"/>
</dbReference>